<dbReference type="Proteomes" id="UP000197277">
    <property type="component" value="Unassembled WGS sequence"/>
</dbReference>
<keyword evidence="3" id="KW-1185">Reference proteome</keyword>
<dbReference type="EMBL" id="NIRR01000005">
    <property type="protein sequence ID" value="OWP64169.1"/>
    <property type="molecule type" value="Genomic_DNA"/>
</dbReference>
<name>A0A246FNC1_9BACT</name>
<comment type="caution">
    <text evidence="2">The sequence shown here is derived from an EMBL/GenBank/DDBJ whole genome shotgun (WGS) entry which is preliminary data.</text>
</comment>
<protein>
    <submittedName>
        <fullName evidence="2">Uncharacterized protein</fullName>
    </submittedName>
</protein>
<accession>A0A246FNC1</accession>
<feature type="region of interest" description="Disordered" evidence="1">
    <location>
        <begin position="51"/>
        <end position="74"/>
    </location>
</feature>
<proteinExistence type="predicted"/>
<reference evidence="2 3" key="1">
    <citation type="submission" date="2017-06" db="EMBL/GenBank/DDBJ databases">
        <title>Hymenobacter amundsenii sp. nov. isolated from regoliths in Antarctica.</title>
        <authorList>
            <person name="Sedlacek I."/>
            <person name="Kralova S."/>
            <person name="Pantucek R."/>
            <person name="Svec P."/>
            <person name="Holochova P."/>
            <person name="Stankova E."/>
            <person name="Vrbovska V."/>
            <person name="Busse H.-J."/>
        </authorList>
    </citation>
    <scope>NUCLEOTIDE SEQUENCE [LARGE SCALE GENOMIC DNA]</scope>
    <source>
        <strain evidence="2 3">CCM 8682</strain>
    </source>
</reference>
<organism evidence="2 3">
    <name type="scientific">Hymenobacter amundsenii</name>
    <dbReference type="NCBI Taxonomy" id="2006685"/>
    <lineage>
        <taxon>Bacteria</taxon>
        <taxon>Pseudomonadati</taxon>
        <taxon>Bacteroidota</taxon>
        <taxon>Cytophagia</taxon>
        <taxon>Cytophagales</taxon>
        <taxon>Hymenobacteraceae</taxon>
        <taxon>Hymenobacter</taxon>
    </lineage>
</organism>
<evidence type="ECO:0000313" key="3">
    <source>
        <dbReference type="Proteomes" id="UP000197277"/>
    </source>
</evidence>
<gene>
    <name evidence="2" type="ORF">CDA63_05425</name>
</gene>
<dbReference type="AlphaFoldDB" id="A0A246FNC1"/>
<sequence>MGVTGCLNPPDYPETPSIEFKGITKQRMTGPNGTADFDRVVISVNYKDGDGDLGLRDTELQPPYNTNKPDGSLNPDGYNYLCRLQVKDNNNEFKDVVFPPNEPGYDGRYPFLTPSSQGDQAAPLKGTIDYEQDLFKNSILRTGTTLRFRVRIKDRALNVSNEVFTTPVTLE</sequence>
<evidence type="ECO:0000313" key="2">
    <source>
        <dbReference type="EMBL" id="OWP64169.1"/>
    </source>
</evidence>
<evidence type="ECO:0000256" key="1">
    <source>
        <dbReference type="SAM" id="MobiDB-lite"/>
    </source>
</evidence>